<dbReference type="EMBL" id="QJKC01000004">
    <property type="protein sequence ID" value="PXX49379.1"/>
    <property type="molecule type" value="Genomic_DNA"/>
</dbReference>
<accession>A0A318JJC1</accession>
<dbReference type="InterPro" id="IPR004195">
    <property type="entry name" value="Head_decoration_D"/>
</dbReference>
<comment type="caution">
    <text evidence="1">The sequence shown here is derived from an EMBL/GenBank/DDBJ whole genome shotgun (WGS) entry which is preliminary data.</text>
</comment>
<dbReference type="OrthoDB" id="7032972at2"/>
<dbReference type="RefSeq" id="WP_110313106.1">
    <property type="nucleotide sequence ID" value="NZ_LNQU01000005.1"/>
</dbReference>
<gene>
    <name evidence="1" type="ORF">DFR38_10418</name>
</gene>
<organism evidence="1 2">
    <name type="scientific">Aquitalea magnusonii</name>
    <dbReference type="NCBI Taxonomy" id="332411"/>
    <lineage>
        <taxon>Bacteria</taxon>
        <taxon>Pseudomonadati</taxon>
        <taxon>Pseudomonadota</taxon>
        <taxon>Betaproteobacteria</taxon>
        <taxon>Neisseriales</taxon>
        <taxon>Chromobacteriaceae</taxon>
        <taxon>Aquitalea</taxon>
    </lineage>
</organism>
<sequence length="229" mass="22564">MALSVTSVGDNTQAPSISAVTYIPDQLIAGNLKLVTDNVNLALGTLLRGTVLGQRQLGTPAAVAGKPAGGANTGNGTITPPALGTGAKAGAYVLTFTAATTFSLTAPDGTQLASGAVGTAYAGQLGFTVSAGGTAFVAGDGYTITVPAGDLAYVQSVATAKDGSQLPVAVLADNADASGGVVVAPVYLQGEFNGNALIYDASWTLAALKLAMRPLEIYIKSSVSASDPS</sequence>
<evidence type="ECO:0000313" key="1">
    <source>
        <dbReference type="EMBL" id="PXX49379.1"/>
    </source>
</evidence>
<protein>
    <submittedName>
        <fullName evidence="1">Bacteriophage lambda head decoration protein D</fullName>
    </submittedName>
</protein>
<proteinExistence type="predicted"/>
<dbReference type="Gene3D" id="2.40.300.10">
    <property type="entry name" value="Head decoration protein D"/>
    <property type="match status" value="1"/>
</dbReference>
<reference evidence="1 2" key="1">
    <citation type="submission" date="2018-05" db="EMBL/GenBank/DDBJ databases">
        <title>Genomic Encyclopedia of Type Strains, Phase IV (KMG-IV): sequencing the most valuable type-strain genomes for metagenomic binning, comparative biology and taxonomic classification.</title>
        <authorList>
            <person name="Goeker M."/>
        </authorList>
    </citation>
    <scope>NUCLEOTIDE SEQUENCE [LARGE SCALE GENOMIC DNA]</scope>
    <source>
        <strain evidence="1 2">DSM 25134</strain>
    </source>
</reference>
<evidence type="ECO:0000313" key="2">
    <source>
        <dbReference type="Proteomes" id="UP000248395"/>
    </source>
</evidence>
<dbReference type="Pfam" id="PF02924">
    <property type="entry name" value="HDPD"/>
    <property type="match status" value="1"/>
</dbReference>
<dbReference type="Proteomes" id="UP000248395">
    <property type="component" value="Unassembled WGS sequence"/>
</dbReference>
<name>A0A318JJC1_9NEIS</name>
<keyword evidence="2" id="KW-1185">Reference proteome</keyword>
<dbReference type="AlphaFoldDB" id="A0A318JJC1"/>